<gene>
    <name evidence="1" type="ORF">Cob_v001248</name>
</gene>
<keyword evidence="2" id="KW-1185">Reference proteome</keyword>
<dbReference type="EMBL" id="AMCV02000001">
    <property type="protein sequence ID" value="TDZ25732.1"/>
    <property type="molecule type" value="Genomic_DNA"/>
</dbReference>
<dbReference type="OrthoDB" id="4849016at2759"/>
<reference evidence="2" key="1">
    <citation type="journal article" date="2013" name="New Phytol.">
        <title>Comparative genomic and transcriptomic analyses reveal the hemibiotrophic stage shift of Colletotrichum fungi.</title>
        <authorList>
            <person name="Gan P."/>
            <person name="Ikeda K."/>
            <person name="Irieda H."/>
            <person name="Narusaka M."/>
            <person name="O'Connell R.J."/>
            <person name="Narusaka Y."/>
            <person name="Takano Y."/>
            <person name="Kubo Y."/>
            <person name="Shirasu K."/>
        </authorList>
    </citation>
    <scope>NUCLEOTIDE SEQUENCE [LARGE SCALE GENOMIC DNA]</scope>
    <source>
        <strain evidence="2">104-T / ATCC 96160 / CBS 514.97 / LARS 414 / MAFF 240422</strain>
    </source>
</reference>
<evidence type="ECO:0000313" key="2">
    <source>
        <dbReference type="Proteomes" id="UP000014480"/>
    </source>
</evidence>
<organism evidence="1 2">
    <name type="scientific">Colletotrichum orbiculare (strain 104-T / ATCC 96160 / CBS 514.97 / LARS 414 / MAFF 240422)</name>
    <name type="common">Cucumber anthracnose fungus</name>
    <name type="synonym">Colletotrichum lagenarium</name>
    <dbReference type="NCBI Taxonomy" id="1213857"/>
    <lineage>
        <taxon>Eukaryota</taxon>
        <taxon>Fungi</taxon>
        <taxon>Dikarya</taxon>
        <taxon>Ascomycota</taxon>
        <taxon>Pezizomycotina</taxon>
        <taxon>Sordariomycetes</taxon>
        <taxon>Hypocreomycetidae</taxon>
        <taxon>Glomerellales</taxon>
        <taxon>Glomerellaceae</taxon>
        <taxon>Colletotrichum</taxon>
        <taxon>Colletotrichum orbiculare species complex</taxon>
    </lineage>
</organism>
<dbReference type="Proteomes" id="UP000014480">
    <property type="component" value="Unassembled WGS sequence"/>
</dbReference>
<reference evidence="2" key="2">
    <citation type="journal article" date="2019" name="Mol. Plant Microbe Interact.">
        <title>Genome sequence resources for four phytopathogenic fungi from the Colletotrichum orbiculare species complex.</title>
        <authorList>
            <person name="Gan P."/>
            <person name="Tsushima A."/>
            <person name="Narusaka M."/>
            <person name="Narusaka Y."/>
            <person name="Takano Y."/>
            <person name="Kubo Y."/>
            <person name="Shirasu K."/>
        </authorList>
    </citation>
    <scope>GENOME REANNOTATION</scope>
    <source>
        <strain evidence="2">104-T / ATCC 96160 / CBS 514.97 / LARS 414 / MAFF 240422</strain>
    </source>
</reference>
<sequence>MPAFSVTAVKSLLLGALPLAVTAETITSFTWTRCTNVERCENVEAPGSPTGQSLAQLGPYVIYPGAYNFPYSKDAGWVYDGSNGYWYSADVDGEYVSPEGYLNFAKDFNRVGIVSKNGDVGATYWRHRGEPCCLPDEVGTLIYDITSYKMDIS</sequence>
<name>N4W1X9_COLOR</name>
<comment type="caution">
    <text evidence="1">The sequence shown here is derived from an EMBL/GenBank/DDBJ whole genome shotgun (WGS) entry which is preliminary data.</text>
</comment>
<dbReference type="AlphaFoldDB" id="N4W1X9"/>
<accession>N4W1X9</accession>
<protein>
    <submittedName>
        <fullName evidence="1">Uncharacterized protein</fullName>
    </submittedName>
</protein>
<dbReference type="HOGENOM" id="CLU_2003776_0_0_1"/>
<evidence type="ECO:0000313" key="1">
    <source>
        <dbReference type="EMBL" id="TDZ25732.1"/>
    </source>
</evidence>
<proteinExistence type="predicted"/>